<comment type="cofactor">
    <cofactor evidence="1">
        <name>a divalent metal cation</name>
        <dbReference type="ChEBI" id="CHEBI:60240"/>
    </cofactor>
</comment>
<accession>A0A7X2MVZ3</accession>
<evidence type="ECO:0000256" key="2">
    <source>
        <dbReference type="ARBA" id="ARBA00022722"/>
    </source>
</evidence>
<feature type="domain" description="Endoribonuclease YicC-like N-terminal" evidence="6">
    <location>
        <begin position="3"/>
        <end position="157"/>
    </location>
</feature>
<evidence type="ECO:0000256" key="3">
    <source>
        <dbReference type="ARBA" id="ARBA00022759"/>
    </source>
</evidence>
<evidence type="ECO:0000313" key="8">
    <source>
        <dbReference type="EMBL" id="MSR90098.1"/>
    </source>
</evidence>
<protein>
    <submittedName>
        <fullName evidence="8">YicC family protein</fullName>
    </submittedName>
</protein>
<comment type="similarity">
    <text evidence="5">Belongs to the YicC/YloC family.</text>
</comment>
<proteinExistence type="inferred from homology"/>
<keyword evidence="9" id="KW-1185">Reference proteome</keyword>
<sequence>MAKSMTGFGRASGENGKKLIFSVEVKSINHRYLDVNVRLPKNLVSLENNIRKEIANKINRGKIDVAVNYKNYIENNSSLKLNVAKSDEYMEILNQIKSRYNIKDDITVSMIADYPDVIVSEENEEDLNEIWKELKPVLNEAIDMNLSMRTVEGDKLKEDIKLKCSVIKQKIQQIEEDAKLSSKKYEERLYEKIKELVSDVNIDENRIATEVAIFADKVDIDEEITRFYSHLNQMHLTLDLNEPIGRKMDFIVQEMNREANTIASKSIDIEITNLVIDIKNVIEKIREQIQNIE</sequence>
<keyword evidence="2" id="KW-0540">Nuclease</keyword>
<evidence type="ECO:0000259" key="6">
    <source>
        <dbReference type="Pfam" id="PF03755"/>
    </source>
</evidence>
<name>A0A7X2MVZ3_9CLOT</name>
<gene>
    <name evidence="8" type="ORF">FYJ33_01390</name>
</gene>
<keyword evidence="3" id="KW-0255">Endonuclease</keyword>
<evidence type="ECO:0000259" key="7">
    <source>
        <dbReference type="Pfam" id="PF08340"/>
    </source>
</evidence>
<dbReference type="GO" id="GO:0004521">
    <property type="term" value="F:RNA endonuclease activity"/>
    <property type="evidence" value="ECO:0007669"/>
    <property type="project" value="InterPro"/>
</dbReference>
<evidence type="ECO:0000313" key="9">
    <source>
        <dbReference type="Proteomes" id="UP000460287"/>
    </source>
</evidence>
<dbReference type="Pfam" id="PF08340">
    <property type="entry name" value="YicC-like_C"/>
    <property type="match status" value="1"/>
</dbReference>
<keyword evidence="4" id="KW-0378">Hydrolase</keyword>
<dbReference type="AlphaFoldDB" id="A0A7X2MVZ3"/>
<dbReference type="PANTHER" id="PTHR30636">
    <property type="entry name" value="UPF0701 PROTEIN YICC"/>
    <property type="match status" value="1"/>
</dbReference>
<dbReference type="Pfam" id="PF03755">
    <property type="entry name" value="YicC-like_N"/>
    <property type="match status" value="1"/>
</dbReference>
<dbReference type="NCBIfam" id="TIGR00255">
    <property type="entry name" value="YicC/YloC family endoribonuclease"/>
    <property type="match status" value="1"/>
</dbReference>
<evidence type="ECO:0000256" key="4">
    <source>
        <dbReference type="ARBA" id="ARBA00022801"/>
    </source>
</evidence>
<organism evidence="8 9">
    <name type="scientific">Inconstantimicrobium porci</name>
    <dbReference type="NCBI Taxonomy" id="2652291"/>
    <lineage>
        <taxon>Bacteria</taxon>
        <taxon>Bacillati</taxon>
        <taxon>Bacillota</taxon>
        <taxon>Clostridia</taxon>
        <taxon>Eubacteriales</taxon>
        <taxon>Clostridiaceae</taxon>
        <taxon>Inconstantimicrobium</taxon>
    </lineage>
</organism>
<dbReference type="GO" id="GO:0016787">
    <property type="term" value="F:hydrolase activity"/>
    <property type="evidence" value="ECO:0007669"/>
    <property type="project" value="UniProtKB-KW"/>
</dbReference>
<dbReference type="InterPro" id="IPR013551">
    <property type="entry name" value="YicC-like_C"/>
</dbReference>
<dbReference type="Proteomes" id="UP000460287">
    <property type="component" value="Unassembled WGS sequence"/>
</dbReference>
<dbReference type="InterPro" id="IPR013527">
    <property type="entry name" value="YicC-like_N"/>
</dbReference>
<dbReference type="InterPro" id="IPR005229">
    <property type="entry name" value="YicC/YloC-like"/>
</dbReference>
<evidence type="ECO:0000256" key="1">
    <source>
        <dbReference type="ARBA" id="ARBA00001968"/>
    </source>
</evidence>
<feature type="domain" description="Endoribonuclease YicC-like C-terminal" evidence="7">
    <location>
        <begin position="174"/>
        <end position="293"/>
    </location>
</feature>
<comment type="caution">
    <text evidence="8">The sequence shown here is derived from an EMBL/GenBank/DDBJ whole genome shotgun (WGS) entry which is preliminary data.</text>
</comment>
<evidence type="ECO:0000256" key="5">
    <source>
        <dbReference type="ARBA" id="ARBA00035648"/>
    </source>
</evidence>
<dbReference type="PANTHER" id="PTHR30636:SF3">
    <property type="entry name" value="UPF0701 PROTEIN YICC"/>
    <property type="match status" value="1"/>
</dbReference>
<dbReference type="RefSeq" id="WP_154529973.1">
    <property type="nucleotide sequence ID" value="NZ_JAQXTV010000232.1"/>
</dbReference>
<reference evidence="8 9" key="1">
    <citation type="submission" date="2019-08" db="EMBL/GenBank/DDBJ databases">
        <title>In-depth cultivation of the pig gut microbiome towards novel bacterial diversity and tailored functional studies.</title>
        <authorList>
            <person name="Wylensek D."/>
            <person name="Hitch T.C.A."/>
            <person name="Clavel T."/>
        </authorList>
    </citation>
    <scope>NUCLEOTIDE SEQUENCE [LARGE SCALE GENOMIC DNA]</scope>
    <source>
        <strain evidence="8 9">WCA-383-APC-5B</strain>
    </source>
</reference>
<dbReference type="EMBL" id="VULX01000001">
    <property type="protein sequence ID" value="MSR90098.1"/>
    <property type="molecule type" value="Genomic_DNA"/>
</dbReference>